<protein>
    <submittedName>
        <fullName evidence="2">Uncharacterized protein</fullName>
    </submittedName>
</protein>
<dbReference type="Proteomes" id="UP000007575">
    <property type="component" value="Chromosome"/>
</dbReference>
<gene>
    <name evidence="2" type="ordered locus">DGo_CA0100</name>
</gene>
<dbReference type="KEGG" id="dgo:DGo_CA0100"/>
<proteinExistence type="predicted"/>
<dbReference type="AlphaFoldDB" id="H8GSS1"/>
<keyword evidence="3" id="KW-1185">Reference proteome</keyword>
<evidence type="ECO:0000256" key="1">
    <source>
        <dbReference type="SAM" id="MobiDB-lite"/>
    </source>
</evidence>
<accession>H8GSS1</accession>
<dbReference type="EMBL" id="CP002191">
    <property type="protein sequence ID" value="AFD24027.1"/>
    <property type="molecule type" value="Genomic_DNA"/>
</dbReference>
<dbReference type="STRING" id="745776.DGo_CA0100"/>
<reference evidence="2 3" key="1">
    <citation type="journal article" date="2012" name="PLoS ONE">
        <title>Genome sequence and transcriptome analysis of the radioresistant bacterium Deinococcus gobiensis: insights into the extreme environmental adaptations.</title>
        <authorList>
            <person name="Yuan M."/>
            <person name="Chen M."/>
            <person name="Zhang W."/>
            <person name="Lu W."/>
            <person name="Wang J."/>
            <person name="Yang M."/>
            <person name="Zhao P."/>
            <person name="Tang R."/>
            <person name="Li X."/>
            <person name="Hao Y."/>
            <person name="Zhou Z."/>
            <person name="Zhan Y."/>
            <person name="Yu H."/>
            <person name="Teng C."/>
            <person name="Yan Y."/>
            <person name="Ping S."/>
            <person name="Wang Y."/>
            <person name="Lin M."/>
        </authorList>
    </citation>
    <scope>NUCLEOTIDE SEQUENCE [LARGE SCALE GENOMIC DNA]</scope>
    <source>
        <strain evidence="2 3">I-0</strain>
    </source>
</reference>
<evidence type="ECO:0000313" key="3">
    <source>
        <dbReference type="Proteomes" id="UP000007575"/>
    </source>
</evidence>
<dbReference type="HOGENOM" id="CLU_2648479_0_0_0"/>
<sequence length="76" mass="7341">MGHYNSGHAGCGGRSGLAAAGGAQLKGLSGKVVSPERAEAGTTGHSPRPERGPPTLAHAPPRHGGPAGGVLRSAQA</sequence>
<name>H8GSS1_DEIGI</name>
<evidence type="ECO:0000313" key="2">
    <source>
        <dbReference type="EMBL" id="AFD24027.1"/>
    </source>
</evidence>
<organism evidence="2 3">
    <name type="scientific">Deinococcus gobiensis (strain DSM 21396 / JCM 16679 / CGMCC 1.7299 / I-0)</name>
    <dbReference type="NCBI Taxonomy" id="745776"/>
    <lineage>
        <taxon>Bacteria</taxon>
        <taxon>Thermotogati</taxon>
        <taxon>Deinococcota</taxon>
        <taxon>Deinococci</taxon>
        <taxon>Deinococcales</taxon>
        <taxon>Deinococcaceae</taxon>
        <taxon>Deinococcus</taxon>
    </lineage>
</organism>
<dbReference type="PATRIC" id="fig|745776.4.peg.105"/>
<feature type="region of interest" description="Disordered" evidence="1">
    <location>
        <begin position="25"/>
        <end position="76"/>
    </location>
</feature>